<feature type="transmembrane region" description="Helical" evidence="1">
    <location>
        <begin position="57"/>
        <end position="75"/>
    </location>
</feature>
<evidence type="ECO:0000256" key="1">
    <source>
        <dbReference type="SAM" id="Phobius"/>
    </source>
</evidence>
<keyword evidence="1" id="KW-1133">Transmembrane helix</keyword>
<organism evidence="2 3">
    <name type="scientific">Roseisolibacter agri</name>
    <dbReference type="NCBI Taxonomy" id="2014610"/>
    <lineage>
        <taxon>Bacteria</taxon>
        <taxon>Pseudomonadati</taxon>
        <taxon>Gemmatimonadota</taxon>
        <taxon>Gemmatimonadia</taxon>
        <taxon>Gemmatimonadales</taxon>
        <taxon>Gemmatimonadaceae</taxon>
        <taxon>Roseisolibacter</taxon>
    </lineage>
</organism>
<name>A0AA37VAR5_9BACT</name>
<evidence type="ECO:0000313" key="2">
    <source>
        <dbReference type="EMBL" id="GLC25708.1"/>
    </source>
</evidence>
<gene>
    <name evidence="2" type="ORF">rosag_22210</name>
</gene>
<dbReference type="AlphaFoldDB" id="A0AA37VAR5"/>
<keyword evidence="3" id="KW-1185">Reference proteome</keyword>
<accession>A0AA37VAR5</accession>
<comment type="caution">
    <text evidence="2">The sequence shown here is derived from an EMBL/GenBank/DDBJ whole genome shotgun (WGS) entry which is preliminary data.</text>
</comment>
<dbReference type="RefSeq" id="WP_284350169.1">
    <property type="nucleotide sequence ID" value="NZ_BRXS01000003.1"/>
</dbReference>
<protein>
    <submittedName>
        <fullName evidence="2">Uncharacterized protein</fullName>
    </submittedName>
</protein>
<dbReference type="EMBL" id="BRXS01000003">
    <property type="protein sequence ID" value="GLC25708.1"/>
    <property type="molecule type" value="Genomic_DNA"/>
</dbReference>
<evidence type="ECO:0000313" key="3">
    <source>
        <dbReference type="Proteomes" id="UP001161325"/>
    </source>
</evidence>
<keyword evidence="1" id="KW-0812">Transmembrane</keyword>
<reference evidence="2" key="1">
    <citation type="submission" date="2022-08" db="EMBL/GenBank/DDBJ databases">
        <title>Draft genome sequencing of Roseisolibacter agri AW1220.</title>
        <authorList>
            <person name="Tobiishi Y."/>
            <person name="Tonouchi A."/>
        </authorList>
    </citation>
    <scope>NUCLEOTIDE SEQUENCE</scope>
    <source>
        <strain evidence="2">AW1220</strain>
    </source>
</reference>
<proteinExistence type="predicted"/>
<feature type="transmembrane region" description="Helical" evidence="1">
    <location>
        <begin position="87"/>
        <end position="108"/>
    </location>
</feature>
<keyword evidence="1" id="KW-0472">Membrane</keyword>
<feature type="transmembrane region" description="Helical" evidence="1">
    <location>
        <begin position="17"/>
        <end position="37"/>
    </location>
</feature>
<dbReference type="Proteomes" id="UP001161325">
    <property type="component" value="Unassembled WGS sequence"/>
</dbReference>
<sequence>MEPSSPSAPIVDARVRVFLVVSLLLATVQLGLLVPAWREWRAGVPDAYTNEHLRQVLSAVSGLSVALLLPIPLLMMRVPKERRASRLVLRGVWIALMTVTLYTFWLHYRARA</sequence>